<name>W7U0U2_9STRA</name>
<dbReference type="EMBL" id="AZIL01000629">
    <property type="protein sequence ID" value="EWM26511.1"/>
    <property type="molecule type" value="Genomic_DNA"/>
</dbReference>
<dbReference type="SUPFAM" id="SSF74650">
    <property type="entry name" value="Galactose mutarotase-like"/>
    <property type="match status" value="1"/>
</dbReference>
<protein>
    <submittedName>
        <fullName evidence="2">Lysosomal alpha</fullName>
    </submittedName>
</protein>
<evidence type="ECO:0000313" key="3">
    <source>
        <dbReference type="Proteomes" id="UP000019335"/>
    </source>
</evidence>
<organism evidence="2 3">
    <name type="scientific">Nannochloropsis gaditana</name>
    <dbReference type="NCBI Taxonomy" id="72520"/>
    <lineage>
        <taxon>Eukaryota</taxon>
        <taxon>Sar</taxon>
        <taxon>Stramenopiles</taxon>
        <taxon>Ochrophyta</taxon>
        <taxon>Eustigmatophyceae</taxon>
        <taxon>Eustigmatales</taxon>
        <taxon>Monodopsidaceae</taxon>
        <taxon>Nannochloropsis</taxon>
    </lineage>
</organism>
<dbReference type="GO" id="GO:0030246">
    <property type="term" value="F:carbohydrate binding"/>
    <property type="evidence" value="ECO:0007669"/>
    <property type="project" value="InterPro"/>
</dbReference>
<dbReference type="Proteomes" id="UP000019335">
    <property type="component" value="Chromosome 8"/>
</dbReference>
<feature type="region of interest" description="Disordered" evidence="1">
    <location>
        <begin position="91"/>
        <end position="120"/>
    </location>
</feature>
<dbReference type="AlphaFoldDB" id="W7U0U2"/>
<evidence type="ECO:0000256" key="1">
    <source>
        <dbReference type="SAM" id="MobiDB-lite"/>
    </source>
</evidence>
<feature type="compositionally biased region" description="Basic and acidic residues" evidence="1">
    <location>
        <begin position="353"/>
        <end position="364"/>
    </location>
</feature>
<dbReference type="InterPro" id="IPR050843">
    <property type="entry name" value="Glycosyl_Hydrlase_38"/>
</dbReference>
<dbReference type="InterPro" id="IPR011013">
    <property type="entry name" value="Gal_mutarotase_sf_dom"/>
</dbReference>
<feature type="region of interest" description="Disordered" evidence="1">
    <location>
        <begin position="1"/>
        <end position="78"/>
    </location>
</feature>
<accession>W7U0U2</accession>
<gene>
    <name evidence="2" type="ORF">Naga_101290g1</name>
</gene>
<proteinExistence type="predicted"/>
<feature type="region of interest" description="Disordered" evidence="1">
    <location>
        <begin position="353"/>
        <end position="373"/>
    </location>
</feature>
<dbReference type="GO" id="GO:0004559">
    <property type="term" value="F:alpha-mannosidase activity"/>
    <property type="evidence" value="ECO:0007669"/>
    <property type="project" value="TreeGrafter"/>
</dbReference>
<feature type="compositionally biased region" description="Basic residues" evidence="1">
    <location>
        <begin position="91"/>
        <end position="105"/>
    </location>
</feature>
<feature type="region of interest" description="Disordered" evidence="1">
    <location>
        <begin position="476"/>
        <end position="506"/>
    </location>
</feature>
<comment type="caution">
    <text evidence="2">The sequence shown here is derived from an EMBL/GenBank/DDBJ whole genome shotgun (WGS) entry which is preliminary data.</text>
</comment>
<dbReference type="OrthoDB" id="2016903at2759"/>
<dbReference type="Gene3D" id="2.60.40.1360">
    <property type="match status" value="1"/>
</dbReference>
<feature type="compositionally biased region" description="Low complexity" evidence="1">
    <location>
        <begin position="496"/>
        <end position="506"/>
    </location>
</feature>
<feature type="compositionally biased region" description="Basic and acidic residues" evidence="1">
    <location>
        <begin position="52"/>
        <end position="78"/>
    </location>
</feature>
<evidence type="ECO:0000313" key="2">
    <source>
        <dbReference type="EMBL" id="EWM26511.1"/>
    </source>
</evidence>
<reference evidence="2 3" key="1">
    <citation type="journal article" date="2014" name="Mol. Plant">
        <title>Chromosome Scale Genome Assembly and Transcriptome Profiling of Nannochloropsis gaditana in Nitrogen Depletion.</title>
        <authorList>
            <person name="Corteggiani Carpinelli E."/>
            <person name="Telatin A."/>
            <person name="Vitulo N."/>
            <person name="Forcato C."/>
            <person name="D'Angelo M."/>
            <person name="Schiavon R."/>
            <person name="Vezzi A."/>
            <person name="Giacometti G.M."/>
            <person name="Morosinotto T."/>
            <person name="Valle G."/>
        </authorList>
    </citation>
    <scope>NUCLEOTIDE SEQUENCE [LARGE SCALE GENOMIC DNA]</scope>
    <source>
        <strain evidence="2 3">B-31</strain>
    </source>
</reference>
<dbReference type="GO" id="GO:0005975">
    <property type="term" value="P:carbohydrate metabolic process"/>
    <property type="evidence" value="ECO:0007669"/>
    <property type="project" value="InterPro"/>
</dbReference>
<keyword evidence="3" id="KW-1185">Reference proteome</keyword>
<feature type="non-terminal residue" evidence="2">
    <location>
        <position position="1"/>
    </location>
</feature>
<dbReference type="PANTHER" id="PTHR11607:SF3">
    <property type="entry name" value="LYSOSOMAL ALPHA-MANNOSIDASE"/>
    <property type="match status" value="1"/>
</dbReference>
<dbReference type="PANTHER" id="PTHR11607">
    <property type="entry name" value="ALPHA-MANNOSIDASE"/>
    <property type="match status" value="1"/>
</dbReference>
<dbReference type="Gene3D" id="2.70.98.30">
    <property type="entry name" value="Golgi alpha-mannosidase II, domain 4"/>
    <property type="match status" value="1"/>
</dbReference>
<sequence length="506" mass="54183">LPPDPSKLESLGVADVPTLPGCPRPGGGVGAGARPCRRRRGQGGGSAARIGPAERRHPVDRRQRPGIPREKAEPSRHVERLARRAGRGKLLPSHHCRLPGGRRGRREGGREGRKGASSAIIGGFGPLRGTWLGEKGNGPCSLRQPCAGIEMGRQKVFMHKGLCDSQAGRVIRPPCLGWRSTRPANDSFRRGCRRPCPAIIIPLPSFPPSLPPSLPQGVASLASGQLDLLLQRRLLFDDRRGVNEPLNETVGGIEHGGDWARRGEGVRVRGKHTLMLGAAGREGMRELRVQMDEAFFPASLFFSTQADLLASPSLAASPSPSPSAPPSRLSFLPSELPPSLALLTLQYIHPRERWTTRTDSREGGEEGGGEDGCAPRFLLRLAHQFAVDEDPEELSQPVTVDLASLFPRYALLSSTELTLSAGQPKSELQRLSWKTTEGAFMGGREGGHGGGQVVTLGPMEIRTFEVVLGMKVEGKKEVGGQGGGEGRKEGGRGRWRAGPAGLLATM</sequence>